<dbReference type="RefSeq" id="WP_203365963.1">
    <property type="nucleotide sequence ID" value="NZ_WSFT01000028.1"/>
</dbReference>
<evidence type="ECO:0000259" key="6">
    <source>
        <dbReference type="Pfam" id="PF02754"/>
    </source>
</evidence>
<dbReference type="EMBL" id="WSFT01000028">
    <property type="protein sequence ID" value="MBS4538036.1"/>
    <property type="molecule type" value="Genomic_DNA"/>
</dbReference>
<feature type="domain" description="Cysteine-rich" evidence="6">
    <location>
        <begin position="8"/>
        <end position="86"/>
    </location>
</feature>
<dbReference type="GO" id="GO:0016491">
    <property type="term" value="F:oxidoreductase activity"/>
    <property type="evidence" value="ECO:0007669"/>
    <property type="project" value="UniProtKB-KW"/>
</dbReference>
<dbReference type="AlphaFoldDB" id="A0A942UX87"/>
<dbReference type="Pfam" id="PF02754">
    <property type="entry name" value="CCG"/>
    <property type="match status" value="2"/>
</dbReference>
<evidence type="ECO:0000256" key="1">
    <source>
        <dbReference type="ARBA" id="ARBA00022485"/>
    </source>
</evidence>
<keyword evidence="4" id="KW-0408">Iron</keyword>
<evidence type="ECO:0000256" key="4">
    <source>
        <dbReference type="ARBA" id="ARBA00023004"/>
    </source>
</evidence>
<dbReference type="GO" id="GO:0046872">
    <property type="term" value="F:metal ion binding"/>
    <property type="evidence" value="ECO:0007669"/>
    <property type="project" value="UniProtKB-KW"/>
</dbReference>
<dbReference type="GO" id="GO:0051539">
    <property type="term" value="F:4 iron, 4 sulfur cluster binding"/>
    <property type="evidence" value="ECO:0007669"/>
    <property type="project" value="UniProtKB-KW"/>
</dbReference>
<evidence type="ECO:0000313" key="8">
    <source>
        <dbReference type="Proteomes" id="UP000724672"/>
    </source>
</evidence>
<gene>
    <name evidence="7" type="ORF">GOQ27_06155</name>
</gene>
<keyword evidence="8" id="KW-1185">Reference proteome</keyword>
<name>A0A942UX87_9FIRM</name>
<sequence>MADTKRVFIPGCSLPSYNPDAVMKTLEFLQEKLPGTGGILKCCGKPTKALGQVDKFKERYGDFQSEVDKLGADEIIVACQSCFLTMSANSPNQTVKSLWAMFPTLGLPERAKGIGKKSDITFAIHDSCSTRDRKDIHDGIRWIMSELGYKVEEPPHTRENTKCCGFGGMIVPANPDLAQRVMNKRTEEVESDYMVTYCAACRESMVKGGKKAVHILDLIFGDMYDSNSEFPGNPSSPLKGWTNRYKSKSNIKKVLK</sequence>
<accession>A0A942UX87</accession>
<evidence type="ECO:0000313" key="7">
    <source>
        <dbReference type="EMBL" id="MBS4538036.1"/>
    </source>
</evidence>
<keyword evidence="2" id="KW-0479">Metal-binding</keyword>
<dbReference type="GO" id="GO:0005886">
    <property type="term" value="C:plasma membrane"/>
    <property type="evidence" value="ECO:0007669"/>
    <property type="project" value="TreeGrafter"/>
</dbReference>
<protein>
    <submittedName>
        <fullName evidence="7">(Fe-S)-binding protein</fullName>
    </submittedName>
</protein>
<keyword evidence="1" id="KW-0004">4Fe-4S</keyword>
<dbReference type="Proteomes" id="UP000724672">
    <property type="component" value="Unassembled WGS sequence"/>
</dbReference>
<evidence type="ECO:0000256" key="3">
    <source>
        <dbReference type="ARBA" id="ARBA00023002"/>
    </source>
</evidence>
<evidence type="ECO:0000256" key="5">
    <source>
        <dbReference type="ARBA" id="ARBA00023014"/>
    </source>
</evidence>
<keyword evidence="5" id="KW-0411">Iron-sulfur</keyword>
<dbReference type="InterPro" id="IPR004017">
    <property type="entry name" value="Cys_rich_dom"/>
</dbReference>
<reference evidence="7" key="1">
    <citation type="submission" date="2019-12" db="EMBL/GenBank/DDBJ databases">
        <title>Clostridiaceae gen. nov. sp. nov., isolated from sediment in Xinjiang, China.</title>
        <authorList>
            <person name="Zhang R."/>
        </authorList>
    </citation>
    <scope>NUCLEOTIDE SEQUENCE</scope>
    <source>
        <strain evidence="7">D2Q-11</strain>
    </source>
</reference>
<organism evidence="7 8">
    <name type="scientific">Anaeromonas frigoriresistens</name>
    <dbReference type="NCBI Taxonomy" id="2683708"/>
    <lineage>
        <taxon>Bacteria</taxon>
        <taxon>Bacillati</taxon>
        <taxon>Bacillota</taxon>
        <taxon>Tissierellia</taxon>
        <taxon>Tissierellales</taxon>
        <taxon>Thermohalobacteraceae</taxon>
        <taxon>Anaeromonas</taxon>
    </lineage>
</organism>
<dbReference type="PANTHER" id="PTHR43255">
    <property type="entry name" value="IRON-SULFUR-BINDING OXIDOREDUCTASE FADF-RELATED-RELATED"/>
    <property type="match status" value="1"/>
</dbReference>
<comment type="caution">
    <text evidence="7">The sequence shown here is derived from an EMBL/GenBank/DDBJ whole genome shotgun (WGS) entry which is preliminary data.</text>
</comment>
<feature type="domain" description="Cysteine-rich" evidence="6">
    <location>
        <begin position="123"/>
        <end position="202"/>
    </location>
</feature>
<evidence type="ECO:0000256" key="2">
    <source>
        <dbReference type="ARBA" id="ARBA00022723"/>
    </source>
</evidence>
<keyword evidence="3" id="KW-0560">Oxidoreductase</keyword>
<proteinExistence type="predicted"/>
<dbReference type="PANTHER" id="PTHR43255:SF1">
    <property type="entry name" value="IRON-SULFUR-BINDING OXIDOREDUCTASE FADF-RELATED"/>
    <property type="match status" value="1"/>
</dbReference>
<dbReference type="InterPro" id="IPR051460">
    <property type="entry name" value="HdrC_iron-sulfur_subunit"/>
</dbReference>